<proteinExistence type="predicted"/>
<dbReference type="InterPro" id="IPR011701">
    <property type="entry name" value="MFS"/>
</dbReference>
<dbReference type="SUPFAM" id="SSF103473">
    <property type="entry name" value="MFS general substrate transporter"/>
    <property type="match status" value="1"/>
</dbReference>
<evidence type="ECO:0000313" key="9">
    <source>
        <dbReference type="EMBL" id="QHK22524.1"/>
    </source>
</evidence>
<keyword evidence="5 7" id="KW-1133">Transmembrane helix</keyword>
<dbReference type="Gene3D" id="1.20.1250.20">
    <property type="entry name" value="MFS general substrate transporter like domains"/>
    <property type="match status" value="1"/>
</dbReference>
<dbReference type="PROSITE" id="PS50850">
    <property type="entry name" value="MFS"/>
    <property type="match status" value="1"/>
</dbReference>
<evidence type="ECO:0000256" key="1">
    <source>
        <dbReference type="ARBA" id="ARBA00004651"/>
    </source>
</evidence>
<feature type="transmembrane region" description="Helical" evidence="7">
    <location>
        <begin position="257"/>
        <end position="277"/>
    </location>
</feature>
<evidence type="ECO:0000313" key="10">
    <source>
        <dbReference type="Proteomes" id="UP000464186"/>
    </source>
</evidence>
<dbReference type="AlphaFoldDB" id="A0A6P1NVF7"/>
<feature type="transmembrane region" description="Helical" evidence="7">
    <location>
        <begin position="146"/>
        <end position="171"/>
    </location>
</feature>
<evidence type="ECO:0000256" key="5">
    <source>
        <dbReference type="ARBA" id="ARBA00022989"/>
    </source>
</evidence>
<dbReference type="Proteomes" id="UP000464186">
    <property type="component" value="Plasmid unnamed1"/>
</dbReference>
<dbReference type="InterPro" id="IPR050171">
    <property type="entry name" value="MFS_Transporters"/>
</dbReference>
<dbReference type="PANTHER" id="PTHR23517:SF13">
    <property type="entry name" value="MAJOR FACILITATOR SUPERFAMILY MFS_1"/>
    <property type="match status" value="1"/>
</dbReference>
<evidence type="ECO:0000256" key="4">
    <source>
        <dbReference type="ARBA" id="ARBA00022692"/>
    </source>
</evidence>
<dbReference type="PROSITE" id="PS00216">
    <property type="entry name" value="SUGAR_TRANSPORT_1"/>
    <property type="match status" value="1"/>
</dbReference>
<dbReference type="InterPro" id="IPR005829">
    <property type="entry name" value="Sugar_transporter_CS"/>
</dbReference>
<dbReference type="GO" id="GO:0005886">
    <property type="term" value="C:plasma membrane"/>
    <property type="evidence" value="ECO:0007669"/>
    <property type="project" value="UniProtKB-SubCell"/>
</dbReference>
<dbReference type="PANTHER" id="PTHR23517">
    <property type="entry name" value="RESISTANCE PROTEIN MDTM, PUTATIVE-RELATED-RELATED"/>
    <property type="match status" value="1"/>
</dbReference>
<feature type="transmembrane region" description="Helical" evidence="7">
    <location>
        <begin position="352"/>
        <end position="373"/>
    </location>
</feature>
<sequence length="410" mass="42282">MTDVKQESPVPTTEPARPHFRVVLAAGLVTAVFILSNSPTPLYVQWQARLGFASGMLTVIFTAYIVGLLVALLVAGQLSDQIGRKKVILPGLIVALIACILFATATSVPMLLVARFLTGMAVGVIVSAGMATVVDVGGSARKQRSALAASVAMVFGAGLGPLLAGVLAQFLSNPIPIIFGIEFIVLGVSLVIAIILPVPALTIDKTRLPQIRLHLPSVPTANRRHLAFGIAVFGPGITATSFVLSLGPSLLSEQLGVTSPLIAGGTACVMFLAATGVQFAVKSQPIRRIFLMGATATILAMTSMTAAINLSTPLLLIVSAILSGAGQGLGQLGGLTLIGVHVPANRRAEANAVFNIGGYIPAGLLTVVSGYTIDWVGMPTATALFAVILIAAAAVAATHVYQRLPRHERA</sequence>
<keyword evidence="9" id="KW-0614">Plasmid</keyword>
<dbReference type="Pfam" id="PF07690">
    <property type="entry name" value="MFS_1"/>
    <property type="match status" value="2"/>
</dbReference>
<feature type="transmembrane region" description="Helical" evidence="7">
    <location>
        <begin position="379"/>
        <end position="401"/>
    </location>
</feature>
<evidence type="ECO:0000256" key="7">
    <source>
        <dbReference type="SAM" id="Phobius"/>
    </source>
</evidence>
<geneLocation type="plasmid" evidence="9 10">
    <name>unnamed1</name>
</geneLocation>
<feature type="transmembrane region" description="Helical" evidence="7">
    <location>
        <begin position="112"/>
        <end position="134"/>
    </location>
</feature>
<keyword evidence="6 7" id="KW-0472">Membrane</keyword>
<keyword evidence="2" id="KW-0813">Transport</keyword>
<dbReference type="GO" id="GO:0022857">
    <property type="term" value="F:transmembrane transporter activity"/>
    <property type="evidence" value="ECO:0007669"/>
    <property type="project" value="InterPro"/>
</dbReference>
<keyword evidence="10" id="KW-1185">Reference proteome</keyword>
<dbReference type="KEGG" id="psey:GU243_23435"/>
<dbReference type="EMBL" id="CP047899">
    <property type="protein sequence ID" value="QHK22524.1"/>
    <property type="molecule type" value="Genomic_DNA"/>
</dbReference>
<comment type="subcellular location">
    <subcellularLocation>
        <location evidence="1">Cell membrane</location>
        <topology evidence="1">Multi-pass membrane protein</topology>
    </subcellularLocation>
</comment>
<keyword evidence="4 7" id="KW-0812">Transmembrane</keyword>
<feature type="domain" description="Major facilitator superfamily (MFS) profile" evidence="8">
    <location>
        <begin position="20"/>
        <end position="409"/>
    </location>
</feature>
<reference evidence="9 10" key="1">
    <citation type="submission" date="2020-01" db="EMBL/GenBank/DDBJ databases">
        <title>Pseudarthrobacter psychrotolerans sp. nov., isolated from antarctic soil.</title>
        <authorList>
            <person name="Shin Y."/>
            <person name="Park W."/>
        </authorList>
    </citation>
    <scope>NUCLEOTIDE SEQUENCE [LARGE SCALE GENOMIC DNA]</scope>
    <source>
        <strain evidence="9 10">YJ56</strain>
        <plasmid evidence="9 10">unnamed1</plasmid>
    </source>
</reference>
<feature type="transmembrane region" description="Helical" evidence="7">
    <location>
        <begin position="87"/>
        <end position="106"/>
    </location>
</feature>
<feature type="transmembrane region" description="Helical" evidence="7">
    <location>
        <begin position="177"/>
        <end position="203"/>
    </location>
</feature>
<evidence type="ECO:0000256" key="3">
    <source>
        <dbReference type="ARBA" id="ARBA00022475"/>
    </source>
</evidence>
<name>A0A6P1NVF7_9MICC</name>
<gene>
    <name evidence="9" type="ORF">GU243_23435</name>
</gene>
<evidence type="ECO:0000259" key="8">
    <source>
        <dbReference type="PROSITE" id="PS50850"/>
    </source>
</evidence>
<accession>A0A6P1NVF7</accession>
<feature type="transmembrane region" description="Helical" evidence="7">
    <location>
        <begin position="50"/>
        <end position="75"/>
    </location>
</feature>
<protein>
    <submittedName>
        <fullName evidence="9">MFS transporter</fullName>
    </submittedName>
</protein>
<evidence type="ECO:0000256" key="6">
    <source>
        <dbReference type="ARBA" id="ARBA00023136"/>
    </source>
</evidence>
<evidence type="ECO:0000256" key="2">
    <source>
        <dbReference type="ARBA" id="ARBA00022448"/>
    </source>
</evidence>
<feature type="transmembrane region" description="Helical" evidence="7">
    <location>
        <begin position="224"/>
        <end position="245"/>
    </location>
</feature>
<dbReference type="InterPro" id="IPR020846">
    <property type="entry name" value="MFS_dom"/>
</dbReference>
<feature type="transmembrane region" description="Helical" evidence="7">
    <location>
        <begin position="20"/>
        <end position="38"/>
    </location>
</feature>
<dbReference type="InterPro" id="IPR036259">
    <property type="entry name" value="MFS_trans_sf"/>
</dbReference>
<feature type="transmembrane region" description="Helical" evidence="7">
    <location>
        <begin position="314"/>
        <end position="340"/>
    </location>
</feature>
<keyword evidence="3" id="KW-1003">Cell membrane</keyword>
<organism evidence="9 10">
    <name type="scientific">Pseudarthrobacter psychrotolerans</name>
    <dbReference type="NCBI Taxonomy" id="2697569"/>
    <lineage>
        <taxon>Bacteria</taxon>
        <taxon>Bacillati</taxon>
        <taxon>Actinomycetota</taxon>
        <taxon>Actinomycetes</taxon>
        <taxon>Micrococcales</taxon>
        <taxon>Micrococcaceae</taxon>
        <taxon>Pseudarthrobacter</taxon>
    </lineage>
</organism>
<feature type="transmembrane region" description="Helical" evidence="7">
    <location>
        <begin position="289"/>
        <end position="308"/>
    </location>
</feature>